<dbReference type="Gene3D" id="3.20.20.80">
    <property type="entry name" value="Glycosidases"/>
    <property type="match status" value="1"/>
</dbReference>
<feature type="chain" id="PRO_5047484194" description="Glycosyltransferase WbsX" evidence="1">
    <location>
        <begin position="23"/>
        <end position="406"/>
    </location>
</feature>
<protein>
    <recommendedName>
        <fullName evidence="4">Glycosyltransferase WbsX</fullName>
    </recommendedName>
</protein>
<evidence type="ECO:0000313" key="2">
    <source>
        <dbReference type="EMBL" id="MBB4623906.1"/>
    </source>
</evidence>
<name>A0ABR6KR53_9BACT</name>
<evidence type="ECO:0008006" key="4">
    <source>
        <dbReference type="Google" id="ProtNLM"/>
    </source>
</evidence>
<proteinExistence type="predicted"/>
<accession>A0ABR6KR53</accession>
<comment type="caution">
    <text evidence="2">The sequence shown here is derived from an EMBL/GenBank/DDBJ whole genome shotgun (WGS) entry which is preliminary data.</text>
</comment>
<keyword evidence="3" id="KW-1185">Reference proteome</keyword>
<dbReference type="RefSeq" id="WP_122374541.1">
    <property type="nucleotide sequence ID" value="NZ_BMPB01000011.1"/>
</dbReference>
<reference evidence="2 3" key="1">
    <citation type="submission" date="2020-08" db="EMBL/GenBank/DDBJ databases">
        <title>Genomic Encyclopedia of Type Strains, Phase IV (KMG-IV): sequencing the most valuable type-strain genomes for metagenomic binning, comparative biology and taxonomic classification.</title>
        <authorList>
            <person name="Goeker M."/>
        </authorList>
    </citation>
    <scope>NUCLEOTIDE SEQUENCE [LARGE SCALE GENOMIC DNA]</scope>
    <source>
        <strain evidence="2 3">DSM 102983</strain>
    </source>
</reference>
<dbReference type="PANTHER" id="PTHR41244:SF1">
    <property type="entry name" value="GLYCOSYLTRANSFERASE"/>
    <property type="match status" value="1"/>
</dbReference>
<keyword evidence="1" id="KW-0732">Signal</keyword>
<sequence>MNLKVIICLIMLAFTATGMSQAKDVSDEITVACYYFPNYHTRDTTDLRISRQHFENWSEWELVKHAKPRFDGHYQPKVPAWGYTDEKDPKVMEQKIQAASTHGIDVFIFDWYTYEGKPFLNRCLDEGFLHASNTDSIKFALMWANHDWMELYPYTAGDKHDYLYNGKVTSEMFDRIGDNLIEQYFTKSNYWLIDGKAYFSIYDIQNFINSFGSLEATIKEMKKLDRKAIDAGLKGIHWNLVAWSTAILPGQDAPLNNRELLEKLKFDSATSYVWIHHVGLPQVETDFNYVRDKYLEHWDNAVKDYGVPYYPNVTMGWDPSPRTNQEKEWSGSNYGYPYTNTMSNNTPANFKKALQMTRDRLLADPDGPRILNINCWNEWTEGSYLEPDTKNGMSYLEAVKSVFNKE</sequence>
<gene>
    <name evidence="2" type="ORF">GGQ57_003830</name>
</gene>
<organism evidence="2 3">
    <name type="scientific">Parabacteroides faecis</name>
    <dbReference type="NCBI Taxonomy" id="1217282"/>
    <lineage>
        <taxon>Bacteria</taxon>
        <taxon>Pseudomonadati</taxon>
        <taxon>Bacteroidota</taxon>
        <taxon>Bacteroidia</taxon>
        <taxon>Bacteroidales</taxon>
        <taxon>Tannerellaceae</taxon>
        <taxon>Parabacteroides</taxon>
    </lineage>
</organism>
<feature type="signal peptide" evidence="1">
    <location>
        <begin position="1"/>
        <end position="22"/>
    </location>
</feature>
<dbReference type="PANTHER" id="PTHR41244">
    <property type="entry name" value="RHAMNAN SYNTHESIS F"/>
    <property type="match status" value="1"/>
</dbReference>
<dbReference type="Proteomes" id="UP000533637">
    <property type="component" value="Unassembled WGS sequence"/>
</dbReference>
<dbReference type="InterPro" id="IPR032719">
    <property type="entry name" value="WbsX"/>
</dbReference>
<dbReference type="CDD" id="cd11579">
    <property type="entry name" value="Glyco_tran_WbsX"/>
    <property type="match status" value="1"/>
</dbReference>
<dbReference type="Pfam" id="PF14307">
    <property type="entry name" value="Glyco_tran_WbsX"/>
    <property type="match status" value="1"/>
</dbReference>
<evidence type="ECO:0000313" key="3">
    <source>
        <dbReference type="Proteomes" id="UP000533637"/>
    </source>
</evidence>
<evidence type="ECO:0000256" key="1">
    <source>
        <dbReference type="SAM" id="SignalP"/>
    </source>
</evidence>
<dbReference type="EMBL" id="JACHOC010000008">
    <property type="protein sequence ID" value="MBB4623906.1"/>
    <property type="molecule type" value="Genomic_DNA"/>
</dbReference>